<protein>
    <submittedName>
        <fullName evidence="2">Uncharacterized protein</fullName>
    </submittedName>
</protein>
<organism evidence="2 3">
    <name type="scientific">Undibacterium squillarum</name>
    <dbReference type="NCBI Taxonomy" id="1131567"/>
    <lineage>
        <taxon>Bacteria</taxon>
        <taxon>Pseudomonadati</taxon>
        <taxon>Pseudomonadota</taxon>
        <taxon>Betaproteobacteria</taxon>
        <taxon>Burkholderiales</taxon>
        <taxon>Oxalobacteraceae</taxon>
        <taxon>Undibacterium</taxon>
    </lineage>
</organism>
<accession>A0ABQ2Y2F6</accession>
<evidence type="ECO:0000256" key="1">
    <source>
        <dbReference type="SAM" id="SignalP"/>
    </source>
</evidence>
<evidence type="ECO:0000313" key="2">
    <source>
        <dbReference type="EMBL" id="GGX48745.1"/>
    </source>
</evidence>
<keyword evidence="1" id="KW-0732">Signal</keyword>
<feature type="signal peptide" evidence="1">
    <location>
        <begin position="1"/>
        <end position="35"/>
    </location>
</feature>
<proteinExistence type="predicted"/>
<dbReference type="Proteomes" id="UP000653343">
    <property type="component" value="Unassembled WGS sequence"/>
</dbReference>
<feature type="chain" id="PRO_5047205770" evidence="1">
    <location>
        <begin position="36"/>
        <end position="308"/>
    </location>
</feature>
<evidence type="ECO:0000313" key="3">
    <source>
        <dbReference type="Proteomes" id="UP000653343"/>
    </source>
</evidence>
<dbReference type="Gene3D" id="3.40.190.10">
    <property type="entry name" value="Periplasmic binding protein-like II"/>
    <property type="match status" value="2"/>
</dbReference>
<reference evidence="3" key="1">
    <citation type="journal article" date="2019" name="Int. J. Syst. Evol. Microbiol.">
        <title>The Global Catalogue of Microorganisms (GCM) 10K type strain sequencing project: providing services to taxonomists for standard genome sequencing and annotation.</title>
        <authorList>
            <consortium name="The Broad Institute Genomics Platform"/>
            <consortium name="The Broad Institute Genome Sequencing Center for Infectious Disease"/>
            <person name="Wu L."/>
            <person name="Ma J."/>
        </authorList>
    </citation>
    <scope>NUCLEOTIDE SEQUENCE [LARGE SCALE GENOMIC DNA]</scope>
    <source>
        <strain evidence="3">KCTC 23917</strain>
    </source>
</reference>
<sequence length="308" mass="35632">MTGFFRFRFPTNQRLTAWLRCVTLPLLLLSSTATASNKVVYPAGEIAGDTRYRDVIELLTTALEKTRPAFGAYTCQPSQRQVPKKRVIAELASDDRSINVLWNPGSAKLEQDFLTIKIPLRKGLLGYRVMLIRKDKQAMFENVRTLQDLKTIRFGQGTGWIDNTIFQHQDLPLVEAPYPQLFAMLDADRFDAFPRGVGEILDELEMQKEKFPNLTIEKNLLLYYPFPYYFFFNKKDAALKHRVETGLKMMLKDGSFDAIFLKYHQQAIQKLDLRNRRMITLTNPDLAPDTPLNDIRLWYKPPGMSVTR</sequence>
<dbReference type="SUPFAM" id="SSF53850">
    <property type="entry name" value="Periplasmic binding protein-like II"/>
    <property type="match status" value="1"/>
</dbReference>
<dbReference type="EMBL" id="BMYU01000008">
    <property type="protein sequence ID" value="GGX48745.1"/>
    <property type="molecule type" value="Genomic_DNA"/>
</dbReference>
<keyword evidence="3" id="KW-1185">Reference proteome</keyword>
<gene>
    <name evidence="2" type="ORF">GCM10010946_29080</name>
</gene>
<comment type="caution">
    <text evidence="2">The sequence shown here is derived from an EMBL/GenBank/DDBJ whole genome shotgun (WGS) entry which is preliminary data.</text>
</comment>
<name>A0ABQ2Y2F6_9BURK</name>